<sequence>MKKLKKFDGQSRLITTIIHYDHTKKSQKDFNHTHLASTHSTNSQLIEWMVLSYQAPSPTDPNRPHFSRPHVLTADTQSSGRGQHGRTWQSPLGNVYLSLYVPTQAYALPQNLCLSYRLDGRLSLCVGYQLSQIPIIEAINQTRLAKHLPTIGVKWVNDVGFYQPQDNLPDQFQKLSGILIEPVNVAGHMLGVVVGVGVNIAHAPVLTQQTQEGLNYQAISLQDLTTQRLQPSEFYQPVSDAIANAIGQFNQLQAAEASEQFIHDFAQRDVLKNKHLQIHNALSEQSITGIAAGIDAQGCLLIEQADGSIQTIWTGTIQVLDSAVSSLQANKHK</sequence>
<reference evidence="9 10" key="1">
    <citation type="submission" date="2017-12" db="EMBL/GenBank/DDBJ databases">
        <title>Phylogenetic diversity of female urinary microbiome.</title>
        <authorList>
            <person name="Thomas-White K."/>
            <person name="Wolfe A.J."/>
        </authorList>
    </citation>
    <scope>NUCLEOTIDE SEQUENCE [LARGE SCALE GENOMIC DNA]</scope>
    <source>
        <strain evidence="9 10">UMB0416</strain>
    </source>
</reference>
<organism evidence="9 10">
    <name type="scientific">Faucicola osloensis</name>
    <name type="common">Moraxella osloensis</name>
    <dbReference type="NCBI Taxonomy" id="34062"/>
    <lineage>
        <taxon>Bacteria</taxon>
        <taxon>Pseudomonadati</taxon>
        <taxon>Pseudomonadota</taxon>
        <taxon>Gammaproteobacteria</taxon>
        <taxon>Moraxellales</taxon>
        <taxon>Moraxellaceae</taxon>
        <taxon>Faucicola</taxon>
    </lineage>
</organism>
<keyword evidence="3" id="KW-0067">ATP-binding</keyword>
<evidence type="ECO:0000313" key="10">
    <source>
        <dbReference type="Proteomes" id="UP000234914"/>
    </source>
</evidence>
<dbReference type="GO" id="GO:0005524">
    <property type="term" value="F:ATP binding"/>
    <property type="evidence" value="ECO:0007669"/>
    <property type="project" value="UniProtKB-KW"/>
</dbReference>
<keyword evidence="1 9" id="KW-0436">Ligase</keyword>
<keyword evidence="2" id="KW-0547">Nucleotide-binding</keyword>
<dbReference type="InterPro" id="IPR004408">
    <property type="entry name" value="Biotin_CoA_COase_ligase"/>
</dbReference>
<accession>A0A2I1RJZ4</accession>
<dbReference type="InterPro" id="IPR045864">
    <property type="entry name" value="aa-tRNA-synth_II/BPL/LPL"/>
</dbReference>
<comment type="caution">
    <text evidence="9">The sequence shown here is derived from an EMBL/GenBank/DDBJ whole genome shotgun (WGS) entry which is preliminary data.</text>
</comment>
<dbReference type="GO" id="GO:0005737">
    <property type="term" value="C:cytoplasm"/>
    <property type="evidence" value="ECO:0007669"/>
    <property type="project" value="TreeGrafter"/>
</dbReference>
<feature type="domain" description="Biotin protein ligase C-terminal" evidence="7">
    <location>
        <begin position="284"/>
        <end position="319"/>
    </location>
</feature>
<name>A0A2I1RJZ4_FAUOS</name>
<evidence type="ECO:0000256" key="4">
    <source>
        <dbReference type="ARBA" id="ARBA00023267"/>
    </source>
</evidence>
<dbReference type="InterPro" id="IPR008988">
    <property type="entry name" value="Transcriptional_repressor_C"/>
</dbReference>
<dbReference type="EC" id="6.3.4.15" evidence="5"/>
<dbReference type="InterPro" id="IPR003142">
    <property type="entry name" value="BPL_C"/>
</dbReference>
<dbReference type="Gene3D" id="3.30.930.10">
    <property type="entry name" value="Bira Bifunctional Protein, Domain 2"/>
    <property type="match status" value="1"/>
</dbReference>
<keyword evidence="4" id="KW-0092">Biotin</keyword>
<evidence type="ECO:0000256" key="5">
    <source>
        <dbReference type="ARBA" id="ARBA00024227"/>
    </source>
</evidence>
<evidence type="ECO:0000313" key="9">
    <source>
        <dbReference type="EMBL" id="PKZ69450.1"/>
    </source>
</evidence>
<evidence type="ECO:0000256" key="2">
    <source>
        <dbReference type="ARBA" id="ARBA00022741"/>
    </source>
</evidence>
<dbReference type="SUPFAM" id="SSF50037">
    <property type="entry name" value="C-terminal domain of transcriptional repressors"/>
    <property type="match status" value="1"/>
</dbReference>
<dbReference type="SUPFAM" id="SSF55681">
    <property type="entry name" value="Class II aaRS and biotin synthetases"/>
    <property type="match status" value="1"/>
</dbReference>
<dbReference type="PANTHER" id="PTHR12835">
    <property type="entry name" value="BIOTIN PROTEIN LIGASE"/>
    <property type="match status" value="1"/>
</dbReference>
<dbReference type="AlphaFoldDB" id="A0A2I1RJZ4"/>
<dbReference type="NCBIfam" id="TIGR00121">
    <property type="entry name" value="birA_ligase"/>
    <property type="match status" value="1"/>
</dbReference>
<dbReference type="Pfam" id="PF03099">
    <property type="entry name" value="BPL_LplA_LipB"/>
    <property type="match status" value="1"/>
</dbReference>
<dbReference type="GO" id="GO:0004077">
    <property type="term" value="F:biotin--[biotin carboxyl-carrier protein] ligase activity"/>
    <property type="evidence" value="ECO:0007669"/>
    <property type="project" value="UniProtKB-EC"/>
</dbReference>
<evidence type="ECO:0000256" key="6">
    <source>
        <dbReference type="ARBA" id="ARBA00047846"/>
    </source>
</evidence>
<dbReference type="RefSeq" id="WP_101963866.1">
    <property type="nucleotide sequence ID" value="NZ_PKJS01000003.1"/>
</dbReference>
<dbReference type="InterPro" id="IPR004143">
    <property type="entry name" value="BPL_LPL_catalytic"/>
</dbReference>
<dbReference type="EMBL" id="PKJS01000003">
    <property type="protein sequence ID" value="PKZ69450.1"/>
    <property type="molecule type" value="Genomic_DNA"/>
</dbReference>
<dbReference type="Proteomes" id="UP000234914">
    <property type="component" value="Unassembled WGS sequence"/>
</dbReference>
<evidence type="ECO:0000259" key="8">
    <source>
        <dbReference type="Pfam" id="PF03099"/>
    </source>
</evidence>
<dbReference type="Gene3D" id="2.30.30.100">
    <property type="match status" value="1"/>
</dbReference>
<proteinExistence type="predicted"/>
<dbReference type="PANTHER" id="PTHR12835:SF5">
    <property type="entry name" value="BIOTIN--PROTEIN LIGASE"/>
    <property type="match status" value="1"/>
</dbReference>
<evidence type="ECO:0000259" key="7">
    <source>
        <dbReference type="Pfam" id="PF02237"/>
    </source>
</evidence>
<protein>
    <recommendedName>
        <fullName evidence="5">biotin--[biotin carboxyl-carrier protein] ligase</fullName>
        <ecNumber evidence="5">6.3.4.15</ecNumber>
    </recommendedName>
</protein>
<feature type="domain" description="BPL/LPL catalytic" evidence="8">
    <location>
        <begin position="69"/>
        <end position="199"/>
    </location>
</feature>
<dbReference type="Pfam" id="PF02237">
    <property type="entry name" value="BPL_C"/>
    <property type="match status" value="1"/>
</dbReference>
<evidence type="ECO:0000256" key="3">
    <source>
        <dbReference type="ARBA" id="ARBA00022840"/>
    </source>
</evidence>
<comment type="catalytic activity">
    <reaction evidence="6">
        <text>biotin + L-lysyl-[protein] + ATP = N(6)-biotinyl-L-lysyl-[protein] + AMP + diphosphate + H(+)</text>
        <dbReference type="Rhea" id="RHEA:11756"/>
        <dbReference type="Rhea" id="RHEA-COMP:9752"/>
        <dbReference type="Rhea" id="RHEA-COMP:10505"/>
        <dbReference type="ChEBI" id="CHEBI:15378"/>
        <dbReference type="ChEBI" id="CHEBI:29969"/>
        <dbReference type="ChEBI" id="CHEBI:30616"/>
        <dbReference type="ChEBI" id="CHEBI:33019"/>
        <dbReference type="ChEBI" id="CHEBI:57586"/>
        <dbReference type="ChEBI" id="CHEBI:83144"/>
        <dbReference type="ChEBI" id="CHEBI:456215"/>
        <dbReference type="EC" id="6.3.4.15"/>
    </reaction>
</comment>
<evidence type="ECO:0000256" key="1">
    <source>
        <dbReference type="ARBA" id="ARBA00022598"/>
    </source>
</evidence>
<gene>
    <name evidence="9" type="ORF">CYJ96_02870</name>
</gene>